<name>A0A1I8A5C5_9BILA</name>
<evidence type="ECO:0000256" key="1">
    <source>
        <dbReference type="SAM" id="MobiDB-lite"/>
    </source>
</evidence>
<organism evidence="2 3">
    <name type="scientific">Steinernema glaseri</name>
    <dbReference type="NCBI Taxonomy" id="37863"/>
    <lineage>
        <taxon>Eukaryota</taxon>
        <taxon>Metazoa</taxon>
        <taxon>Ecdysozoa</taxon>
        <taxon>Nematoda</taxon>
        <taxon>Chromadorea</taxon>
        <taxon>Rhabditida</taxon>
        <taxon>Tylenchina</taxon>
        <taxon>Panagrolaimomorpha</taxon>
        <taxon>Strongyloidoidea</taxon>
        <taxon>Steinernematidae</taxon>
        <taxon>Steinernema</taxon>
    </lineage>
</organism>
<feature type="compositionally biased region" description="Basic and acidic residues" evidence="1">
    <location>
        <begin position="27"/>
        <end position="47"/>
    </location>
</feature>
<feature type="region of interest" description="Disordered" evidence="1">
    <location>
        <begin position="74"/>
        <end position="124"/>
    </location>
</feature>
<keyword evidence="2" id="KW-1185">Reference proteome</keyword>
<dbReference type="Proteomes" id="UP000095287">
    <property type="component" value="Unplaced"/>
</dbReference>
<feature type="region of interest" description="Disordered" evidence="1">
    <location>
        <begin position="1"/>
        <end position="58"/>
    </location>
</feature>
<evidence type="ECO:0000313" key="2">
    <source>
        <dbReference type="Proteomes" id="UP000095287"/>
    </source>
</evidence>
<evidence type="ECO:0000313" key="3">
    <source>
        <dbReference type="WBParaSite" id="L893_g32737.t1"/>
    </source>
</evidence>
<sequence length="173" mass="19207">MSLHFIPPRLRSIFGSPRDSDGGASVFEDRPFPDGVHHSRHDGHQNGEEDDGLKGVGGGVQHLEVEMSLHSIPPRLRSVFGSPRDSDGGASVLEDGPFPDGIHHSRHDGHQNGEEDDGLKGVGDPLRGPRAFVVVLAEKHVPDGDERYRNRDDLEYVHRYGYEDHFYVFADLK</sequence>
<accession>A0A1I8A5C5</accession>
<dbReference type="AlphaFoldDB" id="A0A1I8A5C5"/>
<reference evidence="3" key="1">
    <citation type="submission" date="2016-11" db="UniProtKB">
        <authorList>
            <consortium name="WormBaseParasite"/>
        </authorList>
    </citation>
    <scope>IDENTIFICATION</scope>
</reference>
<dbReference type="WBParaSite" id="L893_g32737.t1">
    <property type="protein sequence ID" value="L893_g32737.t1"/>
    <property type="gene ID" value="L893_g32737"/>
</dbReference>
<protein>
    <submittedName>
        <fullName evidence="3">Uncharacterized protein</fullName>
    </submittedName>
</protein>
<proteinExistence type="predicted"/>